<sequence length="102" mass="11212">MDMLPITTTAQNVRSGIAAALKDTPYTAYSVSLFPSKQIGQISLTVPSDQGRERTLTYLLGDRTHEDVEAVNPGPDHEVHVVYDLVSAQYIADHVREWLASA</sequence>
<protein>
    <submittedName>
        <fullName evidence="1">Uncharacterized protein</fullName>
    </submittedName>
</protein>
<reference evidence="1 2" key="1">
    <citation type="submission" date="2017-11" db="EMBL/GenBank/DDBJ databases">
        <title>Infants hospitalized years apart are colonized by the same room-sourced microbial strains.</title>
        <authorList>
            <person name="Brooks B."/>
            <person name="Olm M.R."/>
            <person name="Firek B.A."/>
            <person name="Baker R."/>
            <person name="Thomas B.C."/>
            <person name="Morowitz M.J."/>
            <person name="Banfield J.F."/>
        </authorList>
    </citation>
    <scope>NUCLEOTIDE SEQUENCE [LARGE SCALE GENOMIC DNA]</scope>
    <source>
        <strain evidence="1">S2_012_000_R3_87</strain>
    </source>
</reference>
<comment type="caution">
    <text evidence="1">The sequence shown here is derived from an EMBL/GenBank/DDBJ whole genome shotgun (WGS) entry which is preliminary data.</text>
</comment>
<dbReference type="AlphaFoldDB" id="A0A2W5B5U6"/>
<gene>
    <name evidence="1" type="ORF">DI609_04975</name>
</gene>
<proteinExistence type="predicted"/>
<dbReference type="EMBL" id="QFNY01000092">
    <property type="protein sequence ID" value="PZP01114.1"/>
    <property type="molecule type" value="Genomic_DNA"/>
</dbReference>
<organism evidence="1 2">
    <name type="scientific">Corynebacterium urealyticum</name>
    <dbReference type="NCBI Taxonomy" id="43771"/>
    <lineage>
        <taxon>Bacteria</taxon>
        <taxon>Bacillati</taxon>
        <taxon>Actinomycetota</taxon>
        <taxon>Actinomycetes</taxon>
        <taxon>Mycobacteriales</taxon>
        <taxon>Corynebacteriaceae</taxon>
        <taxon>Corynebacterium</taxon>
    </lineage>
</organism>
<evidence type="ECO:0000313" key="2">
    <source>
        <dbReference type="Proteomes" id="UP000249451"/>
    </source>
</evidence>
<name>A0A2W5B5U6_9CORY</name>
<dbReference type="Proteomes" id="UP000249451">
    <property type="component" value="Unassembled WGS sequence"/>
</dbReference>
<accession>A0A2W5B5U6</accession>
<evidence type="ECO:0000313" key="1">
    <source>
        <dbReference type="EMBL" id="PZP01114.1"/>
    </source>
</evidence>